<accession>A0AAD1SGZ0</accession>
<evidence type="ECO:0000256" key="1">
    <source>
        <dbReference type="ARBA" id="ARBA00004173"/>
    </source>
</evidence>
<evidence type="ECO:0000256" key="6">
    <source>
        <dbReference type="SAM" id="MobiDB-lite"/>
    </source>
</evidence>
<gene>
    <name evidence="7" type="ORF">PECUL_23A042790</name>
</gene>
<evidence type="ECO:0000256" key="3">
    <source>
        <dbReference type="ARBA" id="ARBA00023128"/>
    </source>
</evidence>
<evidence type="ECO:0000256" key="2">
    <source>
        <dbReference type="ARBA" id="ARBA00022946"/>
    </source>
</evidence>
<feature type="compositionally biased region" description="Basic and acidic residues" evidence="6">
    <location>
        <begin position="91"/>
        <end position="106"/>
    </location>
</feature>
<dbReference type="SUPFAM" id="SSF158997">
    <property type="entry name" value="Trm112p-like"/>
    <property type="match status" value="1"/>
</dbReference>
<organism evidence="7 8">
    <name type="scientific">Pelobates cultripes</name>
    <name type="common">Western spadefoot toad</name>
    <dbReference type="NCBI Taxonomy" id="61616"/>
    <lineage>
        <taxon>Eukaryota</taxon>
        <taxon>Metazoa</taxon>
        <taxon>Chordata</taxon>
        <taxon>Craniata</taxon>
        <taxon>Vertebrata</taxon>
        <taxon>Euteleostomi</taxon>
        <taxon>Amphibia</taxon>
        <taxon>Batrachia</taxon>
        <taxon>Anura</taxon>
        <taxon>Pelobatoidea</taxon>
        <taxon>Pelobatidae</taxon>
        <taxon>Pelobates</taxon>
    </lineage>
</organism>
<reference evidence="7" key="1">
    <citation type="submission" date="2022-03" db="EMBL/GenBank/DDBJ databases">
        <authorList>
            <person name="Alioto T."/>
            <person name="Alioto T."/>
            <person name="Gomez Garrido J."/>
        </authorList>
    </citation>
    <scope>NUCLEOTIDE SEQUENCE</scope>
</reference>
<dbReference type="GO" id="GO:0005739">
    <property type="term" value="C:mitochondrion"/>
    <property type="evidence" value="ECO:0007669"/>
    <property type="project" value="UniProtKB-SubCell"/>
</dbReference>
<dbReference type="PANTHER" id="PTHR33505:SF4">
    <property type="entry name" value="PROTEIN PREY, MITOCHONDRIAL"/>
    <property type="match status" value="1"/>
</dbReference>
<name>A0AAD1SGZ0_PELCU</name>
<proteinExistence type="inferred from homology"/>
<dbReference type="HAMAP" id="MF_01187">
    <property type="entry name" value="UPF0434"/>
    <property type="match status" value="1"/>
</dbReference>
<evidence type="ECO:0000256" key="5">
    <source>
        <dbReference type="ARBA" id="ARBA00040939"/>
    </source>
</evidence>
<comment type="similarity">
    <text evidence="4">Belongs to the PREY family.</text>
</comment>
<dbReference type="Gene3D" id="2.20.25.10">
    <property type="match status" value="1"/>
</dbReference>
<dbReference type="AlphaFoldDB" id="A0AAD1SGZ0"/>
<keyword evidence="3" id="KW-0496">Mitochondrion</keyword>
<dbReference type="PANTHER" id="PTHR33505">
    <property type="entry name" value="ZGC:162634"/>
    <property type="match status" value="1"/>
</dbReference>
<feature type="region of interest" description="Disordered" evidence="6">
    <location>
        <begin position="85"/>
        <end position="106"/>
    </location>
</feature>
<dbReference type="FunFam" id="2.20.25.10:FF:000017">
    <property type="entry name" value="protein preY, mitochondrial"/>
    <property type="match status" value="1"/>
</dbReference>
<comment type="subcellular location">
    <subcellularLocation>
        <location evidence="1">Mitochondrion</location>
    </subcellularLocation>
</comment>
<dbReference type="Proteomes" id="UP001295444">
    <property type="component" value="Chromosome 06"/>
</dbReference>
<keyword evidence="2" id="KW-0809">Transit peptide</keyword>
<protein>
    <recommendedName>
        <fullName evidence="5">Protein preY, mitochondrial</fullName>
    </recommendedName>
</protein>
<keyword evidence="8" id="KW-1185">Reference proteome</keyword>
<dbReference type="EMBL" id="OW240917">
    <property type="protein sequence ID" value="CAH2301364.1"/>
    <property type="molecule type" value="Genomic_DNA"/>
</dbReference>
<evidence type="ECO:0000313" key="8">
    <source>
        <dbReference type="Proteomes" id="UP001295444"/>
    </source>
</evidence>
<evidence type="ECO:0000313" key="7">
    <source>
        <dbReference type="EMBL" id="CAH2301364.1"/>
    </source>
</evidence>
<dbReference type="InterPro" id="IPR005651">
    <property type="entry name" value="Trm112-like"/>
</dbReference>
<sequence>MLRIPVWRTVCAALSSRGPAGRLRTLHVSVSRPSQEPSAAIDPALLEVLVCPLSRKPLRYEESTNELINDELGISYPIVDGIPNMTPQDARMIHKDQKPKATDDTS</sequence>
<dbReference type="Pfam" id="PF03966">
    <property type="entry name" value="Trm112p"/>
    <property type="match status" value="1"/>
</dbReference>
<evidence type="ECO:0000256" key="4">
    <source>
        <dbReference type="ARBA" id="ARBA00038479"/>
    </source>
</evidence>